<evidence type="ECO:0000256" key="5">
    <source>
        <dbReference type="SAM" id="MobiDB-lite"/>
    </source>
</evidence>
<dbReference type="STRING" id="1086013.SAMN05421774_102457"/>
<dbReference type="InterPro" id="IPR006664">
    <property type="entry name" value="OMP_bac"/>
</dbReference>
<dbReference type="Gene3D" id="3.40.1520.20">
    <property type="match status" value="2"/>
</dbReference>
<keyword evidence="3" id="KW-0998">Cell outer membrane</keyword>
<dbReference type="PANTHER" id="PTHR30329:SF21">
    <property type="entry name" value="LIPOPROTEIN YIAD-RELATED"/>
    <property type="match status" value="1"/>
</dbReference>
<dbReference type="InterPro" id="IPR007055">
    <property type="entry name" value="BON_dom"/>
</dbReference>
<dbReference type="InterPro" id="IPR006665">
    <property type="entry name" value="OmpA-like"/>
</dbReference>
<feature type="region of interest" description="Disordered" evidence="5">
    <location>
        <begin position="342"/>
        <end position="363"/>
    </location>
</feature>
<dbReference type="AlphaFoldDB" id="A0A1N7M6T2"/>
<evidence type="ECO:0000259" key="6">
    <source>
        <dbReference type="PROSITE" id="PS51123"/>
    </source>
</evidence>
<keyword evidence="2 4" id="KW-0472">Membrane</keyword>
<feature type="domain" description="OmpA-like" evidence="6">
    <location>
        <begin position="487"/>
        <end position="604"/>
    </location>
</feature>
<evidence type="ECO:0000256" key="3">
    <source>
        <dbReference type="ARBA" id="ARBA00023237"/>
    </source>
</evidence>
<sequence length="723" mass="75117">MRLSPVLLTVAAFLGAAVLSLLMALVVAGALESRSQRHVTRALTAAGLDWASASADGLLVTLSGTAPTEAMRFRANTVAGRVVGASRVIDGLDVTPAKALTAPRFSLELLRNDDGISMIGLVPASWDTTALLTTASQLAPEDALANMLETADFPVPSNWDSAVDFGMVALRLLPRSKISVAADSVRVTAISDSPAQKRRFESDLGRALPQTVPVTLEISAPRPVIAPFTLRFVVDEDGPRFDACAADTERSLVRILAAARLAEVPGTPACTQGLGAPSPRWPDAAEAVIAAMSELGAGSVTISDVDVTLIAESSVAQAEFDRVIGELTTRLPDVFSLKATLSPRPQAEGPQGPAQFTATRSPEGAVQLRGRLADERMRDAVEAFARARFGAANVYTAARLDENLPNGWGGRVLAGLAALAEVHNGALLVEPERVAIRGVTGNKDARSEISRLLSDRLGQGAGFSVDVTYEERLDPARALPTPEECLALASAVLDRRQITFAPGSSEIEGEANAIIAELADALADCVATPMEIGGHTDSQGRAATNLALSQDRADAVLEALDARGVDTSEMTSRGYGAAEPIADNATEDGRVANRRIAVKLVLPDDDAEAPALIQIDPEDDGEALPPPPARPDDLVPEGDEPMGDAGDLEIDDDGGDEGEDAPAVEAEEPAVADPEAGATGSSAPGPADAGALIRDALGADGDPELGEWRNTAGPTALRPKSRP</sequence>
<evidence type="ECO:0000256" key="1">
    <source>
        <dbReference type="ARBA" id="ARBA00004442"/>
    </source>
</evidence>
<feature type="region of interest" description="Disordered" evidence="5">
    <location>
        <begin position="615"/>
        <end position="723"/>
    </location>
</feature>
<gene>
    <name evidence="7" type="ORF">SAMN05421774_102457</name>
</gene>
<evidence type="ECO:0000313" key="7">
    <source>
        <dbReference type="EMBL" id="SIS81733.1"/>
    </source>
</evidence>
<reference evidence="7 8" key="1">
    <citation type="submission" date="2017-01" db="EMBL/GenBank/DDBJ databases">
        <authorList>
            <person name="Mah S.A."/>
            <person name="Swanson W.J."/>
            <person name="Moy G.W."/>
            <person name="Vacquier V.D."/>
        </authorList>
    </citation>
    <scope>NUCLEOTIDE SEQUENCE [LARGE SCALE GENOMIC DNA]</scope>
    <source>
        <strain evidence="7 8">DSM 26375</strain>
    </source>
</reference>
<evidence type="ECO:0000313" key="8">
    <source>
        <dbReference type="Proteomes" id="UP000186141"/>
    </source>
</evidence>
<accession>A0A1N7M6T2</accession>
<dbReference type="OrthoDB" id="5525824at2"/>
<evidence type="ECO:0000256" key="4">
    <source>
        <dbReference type="PROSITE-ProRule" id="PRU00473"/>
    </source>
</evidence>
<dbReference type="GO" id="GO:0009279">
    <property type="term" value="C:cell outer membrane"/>
    <property type="evidence" value="ECO:0007669"/>
    <property type="project" value="UniProtKB-SubCell"/>
</dbReference>
<comment type="subcellular location">
    <subcellularLocation>
        <location evidence="1">Cell outer membrane</location>
    </subcellularLocation>
</comment>
<feature type="compositionally biased region" description="Low complexity" evidence="5">
    <location>
        <begin position="671"/>
        <end position="691"/>
    </location>
</feature>
<dbReference type="RefSeq" id="WP_076529636.1">
    <property type="nucleotide sequence ID" value="NZ_BMEH01000002.1"/>
</dbReference>
<dbReference type="Pfam" id="PF04972">
    <property type="entry name" value="BON"/>
    <property type="match status" value="1"/>
</dbReference>
<dbReference type="EMBL" id="FTOT01000002">
    <property type="protein sequence ID" value="SIS81733.1"/>
    <property type="molecule type" value="Genomic_DNA"/>
</dbReference>
<dbReference type="SUPFAM" id="SSF103088">
    <property type="entry name" value="OmpA-like"/>
    <property type="match status" value="1"/>
</dbReference>
<feature type="compositionally biased region" description="Acidic residues" evidence="5">
    <location>
        <begin position="634"/>
        <end position="670"/>
    </location>
</feature>
<dbReference type="Gene3D" id="3.30.1330.60">
    <property type="entry name" value="OmpA-like domain"/>
    <property type="match status" value="1"/>
</dbReference>
<proteinExistence type="predicted"/>
<dbReference type="CDD" id="cd07185">
    <property type="entry name" value="OmpA_C-like"/>
    <property type="match status" value="1"/>
</dbReference>
<dbReference type="PROSITE" id="PS51123">
    <property type="entry name" value="OMPA_2"/>
    <property type="match status" value="1"/>
</dbReference>
<keyword evidence="8" id="KW-1185">Reference proteome</keyword>
<dbReference type="InterPro" id="IPR036737">
    <property type="entry name" value="OmpA-like_sf"/>
</dbReference>
<evidence type="ECO:0000256" key="2">
    <source>
        <dbReference type="ARBA" id="ARBA00023136"/>
    </source>
</evidence>
<name>A0A1N7M6T2_9RHOB</name>
<dbReference type="PANTHER" id="PTHR30329">
    <property type="entry name" value="STATOR ELEMENT OF FLAGELLAR MOTOR COMPLEX"/>
    <property type="match status" value="1"/>
</dbReference>
<dbReference type="Pfam" id="PF00691">
    <property type="entry name" value="OmpA"/>
    <property type="match status" value="1"/>
</dbReference>
<protein>
    <submittedName>
        <fullName evidence="7">OmpA-OmpF porin, OOP family</fullName>
    </submittedName>
</protein>
<organism evidence="7 8">
    <name type="scientific">Gemmobacter megaterium</name>
    <dbReference type="NCBI Taxonomy" id="1086013"/>
    <lineage>
        <taxon>Bacteria</taxon>
        <taxon>Pseudomonadati</taxon>
        <taxon>Pseudomonadota</taxon>
        <taxon>Alphaproteobacteria</taxon>
        <taxon>Rhodobacterales</taxon>
        <taxon>Paracoccaceae</taxon>
        <taxon>Gemmobacter</taxon>
    </lineage>
</organism>
<dbReference type="InterPro" id="IPR050330">
    <property type="entry name" value="Bact_OuterMem_StrucFunc"/>
</dbReference>
<dbReference type="Proteomes" id="UP000186141">
    <property type="component" value="Unassembled WGS sequence"/>
</dbReference>
<dbReference type="PRINTS" id="PR01021">
    <property type="entry name" value="OMPADOMAIN"/>
</dbReference>